<dbReference type="InterPro" id="IPR036291">
    <property type="entry name" value="NAD(P)-bd_dom_sf"/>
</dbReference>
<evidence type="ECO:0000259" key="3">
    <source>
        <dbReference type="Pfam" id="PF03807"/>
    </source>
</evidence>
<keyword evidence="2" id="KW-0732">Signal</keyword>
<evidence type="ECO:0000313" key="5">
    <source>
        <dbReference type="Proteomes" id="UP000664073"/>
    </source>
</evidence>
<evidence type="ECO:0000313" key="4">
    <source>
        <dbReference type="EMBL" id="MBO1325428.1"/>
    </source>
</evidence>
<reference evidence="4" key="1">
    <citation type="submission" date="2021-03" db="EMBL/GenBank/DDBJ databases">
        <title>The complete genome sequence of Acetobacter sp. TBRC 12339.</title>
        <authorList>
            <person name="Charoenyingcharoen P."/>
            <person name="Yukphan P."/>
        </authorList>
    </citation>
    <scope>NUCLEOTIDE SEQUENCE</scope>
    <source>
        <strain evidence="4">TBRC 12339</strain>
    </source>
</reference>
<dbReference type="EMBL" id="JAFVMH010000004">
    <property type="protein sequence ID" value="MBO1325428.1"/>
    <property type="molecule type" value="Genomic_DNA"/>
</dbReference>
<comment type="caution">
    <text evidence="4">The sequence shown here is derived from an EMBL/GenBank/DDBJ whole genome shotgun (WGS) entry which is preliminary data.</text>
</comment>
<dbReference type="PROSITE" id="PS51318">
    <property type="entry name" value="TAT"/>
    <property type="match status" value="1"/>
</dbReference>
<dbReference type="Pfam" id="PF03807">
    <property type="entry name" value="F420_oxidored"/>
    <property type="match status" value="1"/>
</dbReference>
<feature type="domain" description="Pyrroline-5-carboxylate reductase catalytic N-terminal" evidence="3">
    <location>
        <begin position="46"/>
        <end position="136"/>
    </location>
</feature>
<sequence length="219" mass="21895">MALSSCPPLSRRFILLAALGGATLGGAALAGVAPGHAADTPAALPRIGIIGAGQVGGTLGRLWAGAGYSVMFSSRHPDELGQIVAAAGPNARAGTVEQAIAFGDVILLAVPYHAEPGIAHEHGAALAGKVLIDADNAYPFRDGAVAREAQAEGVARYSARLFAGTRFVRAFNSVNASSLADGGGGDTEVIYSYTDNAAGAIVAALIKATGSIPVRGHDL</sequence>
<dbReference type="Gene3D" id="3.40.50.720">
    <property type="entry name" value="NAD(P)-binding Rossmann-like Domain"/>
    <property type="match status" value="1"/>
</dbReference>
<proteinExistence type="predicted"/>
<gene>
    <name evidence="4" type="ORF">J2D77_09735</name>
</gene>
<accession>A0A939HP96</accession>
<organism evidence="4 5">
    <name type="scientific">Acetobacter garciniae</name>
    <dbReference type="NCBI Taxonomy" id="2817435"/>
    <lineage>
        <taxon>Bacteria</taxon>
        <taxon>Pseudomonadati</taxon>
        <taxon>Pseudomonadota</taxon>
        <taxon>Alphaproteobacteria</taxon>
        <taxon>Acetobacterales</taxon>
        <taxon>Acetobacteraceae</taxon>
        <taxon>Acetobacter</taxon>
    </lineage>
</organism>
<dbReference type="InterPro" id="IPR028939">
    <property type="entry name" value="P5C_Rdtase_cat_N"/>
</dbReference>
<dbReference type="SUPFAM" id="SSF51735">
    <property type="entry name" value="NAD(P)-binding Rossmann-fold domains"/>
    <property type="match status" value="1"/>
</dbReference>
<keyword evidence="1" id="KW-0560">Oxidoreductase</keyword>
<dbReference type="RefSeq" id="WP_207846092.1">
    <property type="nucleotide sequence ID" value="NZ_JAFVMH010000004.1"/>
</dbReference>
<evidence type="ECO:0000256" key="1">
    <source>
        <dbReference type="ARBA" id="ARBA00023002"/>
    </source>
</evidence>
<evidence type="ECO:0000256" key="2">
    <source>
        <dbReference type="SAM" id="SignalP"/>
    </source>
</evidence>
<feature type="chain" id="PRO_5038108354" evidence="2">
    <location>
        <begin position="31"/>
        <end position="219"/>
    </location>
</feature>
<dbReference type="Proteomes" id="UP000664073">
    <property type="component" value="Unassembled WGS sequence"/>
</dbReference>
<keyword evidence="5" id="KW-1185">Reference proteome</keyword>
<dbReference type="InterPro" id="IPR051267">
    <property type="entry name" value="STEAP_metalloreductase"/>
</dbReference>
<feature type="signal peptide" evidence="2">
    <location>
        <begin position="1"/>
        <end position="30"/>
    </location>
</feature>
<dbReference type="AlphaFoldDB" id="A0A939HP96"/>
<dbReference type="InterPro" id="IPR006311">
    <property type="entry name" value="TAT_signal"/>
</dbReference>
<dbReference type="PANTHER" id="PTHR14239:SF10">
    <property type="entry name" value="REDUCTASE"/>
    <property type="match status" value="1"/>
</dbReference>
<protein>
    <submittedName>
        <fullName evidence="4">NAD(P)-binding domain-containing protein</fullName>
    </submittedName>
</protein>
<dbReference type="GO" id="GO:0016491">
    <property type="term" value="F:oxidoreductase activity"/>
    <property type="evidence" value="ECO:0007669"/>
    <property type="project" value="UniProtKB-KW"/>
</dbReference>
<dbReference type="PANTHER" id="PTHR14239">
    <property type="entry name" value="DUDULIN-RELATED"/>
    <property type="match status" value="1"/>
</dbReference>
<name>A0A939HP96_9PROT</name>